<reference evidence="1 2" key="1">
    <citation type="submission" date="2019-02" db="EMBL/GenBank/DDBJ databases">
        <title>Genome sequence of the sea-ice species Brumimicrobium glaciale.</title>
        <authorList>
            <person name="Bowman J.P."/>
        </authorList>
    </citation>
    <scope>NUCLEOTIDE SEQUENCE [LARGE SCALE GENOMIC DNA]</scope>
    <source>
        <strain evidence="1 2">IC156</strain>
    </source>
</reference>
<dbReference type="Pfam" id="PF14595">
    <property type="entry name" value="Thioredoxin_9"/>
    <property type="match status" value="1"/>
</dbReference>
<sequence length="187" mass="22107">MNNITDWEGYLAKFEEVLAQETPQPPYNDPMYLDYFKLNRSRQKRWLKTAKINKELTKAIKAIDQKQTWYLITEPWCGDAAHNAPFIYMMSEINPNITLKIVWRDTEPFMIDDYLTNGGKAIPKLVIRDENNKDLHTWGPRPEECQVLFTKLKEENADFEKQKIELQNWYNGNKGEAIQTEFLDILS</sequence>
<accession>A0A4Q4KJD9</accession>
<dbReference type="OrthoDB" id="6120799at2"/>
<gene>
    <name evidence="1" type="ORF">ERX46_10960</name>
</gene>
<dbReference type="Proteomes" id="UP000293952">
    <property type="component" value="Unassembled WGS sequence"/>
</dbReference>
<dbReference type="RefSeq" id="WP_130093913.1">
    <property type="nucleotide sequence ID" value="NZ_SETE01000004.1"/>
</dbReference>
<organism evidence="1 2">
    <name type="scientific">Brumimicrobium glaciale</name>
    <dbReference type="NCBI Taxonomy" id="200475"/>
    <lineage>
        <taxon>Bacteria</taxon>
        <taxon>Pseudomonadati</taxon>
        <taxon>Bacteroidota</taxon>
        <taxon>Flavobacteriia</taxon>
        <taxon>Flavobacteriales</taxon>
        <taxon>Crocinitomicaceae</taxon>
        <taxon>Brumimicrobium</taxon>
    </lineage>
</organism>
<comment type="caution">
    <text evidence="1">The sequence shown here is derived from an EMBL/GenBank/DDBJ whole genome shotgun (WGS) entry which is preliminary data.</text>
</comment>
<evidence type="ECO:0000313" key="2">
    <source>
        <dbReference type="Proteomes" id="UP000293952"/>
    </source>
</evidence>
<name>A0A4Q4KJD9_9FLAO</name>
<dbReference type="EMBL" id="SETE01000004">
    <property type="protein sequence ID" value="RYM33453.1"/>
    <property type="molecule type" value="Genomic_DNA"/>
</dbReference>
<proteinExistence type="predicted"/>
<keyword evidence="2" id="KW-1185">Reference proteome</keyword>
<dbReference type="InterPro" id="IPR036249">
    <property type="entry name" value="Thioredoxin-like_sf"/>
</dbReference>
<dbReference type="SUPFAM" id="SSF52833">
    <property type="entry name" value="Thioredoxin-like"/>
    <property type="match status" value="1"/>
</dbReference>
<dbReference type="Gene3D" id="3.40.30.10">
    <property type="entry name" value="Glutaredoxin"/>
    <property type="match status" value="1"/>
</dbReference>
<dbReference type="AlphaFoldDB" id="A0A4Q4KJD9"/>
<evidence type="ECO:0000313" key="1">
    <source>
        <dbReference type="EMBL" id="RYM33453.1"/>
    </source>
</evidence>
<protein>
    <submittedName>
        <fullName evidence="1">Thioredoxin family protein</fullName>
    </submittedName>
</protein>